<keyword evidence="2" id="KW-0732">Signal</keyword>
<feature type="region of interest" description="Disordered" evidence="1">
    <location>
        <begin position="50"/>
        <end position="74"/>
    </location>
</feature>
<sequence>MRAPRGSLAAWLAVAAVAWVADCGCSARLEAAPAGESADARRTTASAALGAAPDRGRLASEAHLGPPGPLAEHPAPARASAFGAVGDVGSELTGGSSARRNAVSAQADPTTFGAKRAKAPRSAHGARSVPQDAVAARLDWANISLAAMRDGRTLPDDVPVDVTFASDEIEGGPPSSQAGDSPVAVTGDYAANASLACLGRALGPCWNTTGWCGAAASSALASREARLAPSIRVHVQDSDAASATLVPVGAANVVEGGARRVAVALSQPPVTGALSFRVAVDAAASAGVEAPWLRTAVGPAEEWTVVAGLNSTGSSLERTVSLAGDSVLSSPGTIGLRLTGTASLLPRFQIAATVSLASVDSTLRGLVVDGVTTSAGSGACSAAQTAALLGWRDPAIGVTSALGGASKVFVAPVETVAPGGAVSVALRLTASPMQDATLTLQAQAWRWDDAAGTASLVPGLPVASVTPSVVHFSASNWSTPVPVSLSVASPEATAFLASGRNASVALAVASVTMSVGASDPLHLPTALAATVGLRLPSMRAAAQTADTAGVLRLVRFAQPGLTASTPGCSGGTAWLNGGGTASWSIQLASQPSASVDVLVSSDLLATKQLVLAPPIPENSAPAANGSLLVTVLPEDWNSGFALAFDRNASSAPGAYTSLVLAVVASATGDASYSAIHVAHRNAEQHPDPDPDPDPDSDPDSDSLQLSDPVCDCKPDPNPVRDRQPDSDPVGHGDQHANAVSDCDADSHPESDVVADSNSDSDADADADADVHTDADWNQHADPHAHAHQHLDADSDPDADGHAYPHSLPDAHAVADTEQHRHAVALPHPVAHPFSDGNAEPWRVPQRDPLRLLVGGSHALANRCAAGHSVLARSPPGPGERGPPSLRREGPAVPGRRAELVRLAARERCR</sequence>
<organism evidence="3 4">
    <name type="scientific">Cafeteria roenbergensis</name>
    <name type="common">Marine flagellate</name>
    <dbReference type="NCBI Taxonomy" id="33653"/>
    <lineage>
        <taxon>Eukaryota</taxon>
        <taxon>Sar</taxon>
        <taxon>Stramenopiles</taxon>
        <taxon>Bigyra</taxon>
        <taxon>Opalozoa</taxon>
        <taxon>Bicosoecida</taxon>
        <taxon>Cafeteriaceae</taxon>
        <taxon>Cafeteria</taxon>
    </lineage>
</organism>
<feature type="chain" id="PRO_5023004239" evidence="2">
    <location>
        <begin position="27"/>
        <end position="909"/>
    </location>
</feature>
<feature type="compositionally biased region" description="Polar residues" evidence="1">
    <location>
        <begin position="93"/>
        <end position="109"/>
    </location>
</feature>
<evidence type="ECO:0000256" key="2">
    <source>
        <dbReference type="SAM" id="SignalP"/>
    </source>
</evidence>
<feature type="region of interest" description="Disordered" evidence="1">
    <location>
        <begin position="681"/>
        <end position="823"/>
    </location>
</feature>
<dbReference type="PANTHER" id="PTHR34403">
    <property type="entry name" value="TOL-PAL SYSTEM PROTEIN TOLA"/>
    <property type="match status" value="1"/>
</dbReference>
<evidence type="ECO:0000313" key="4">
    <source>
        <dbReference type="Proteomes" id="UP000322899"/>
    </source>
</evidence>
<dbReference type="InterPro" id="IPR050972">
    <property type="entry name" value="SDr-like"/>
</dbReference>
<name>A0A5A8EBK3_CAFRO</name>
<dbReference type="AlphaFoldDB" id="A0A5A8EBK3"/>
<dbReference type="PANTHER" id="PTHR34403:SF14">
    <property type="entry name" value="OS05G0225800 PROTEIN"/>
    <property type="match status" value="1"/>
</dbReference>
<gene>
    <name evidence="3" type="ORF">FNF27_03504</name>
</gene>
<comment type="caution">
    <text evidence="3">The sequence shown here is derived from an EMBL/GenBank/DDBJ whole genome shotgun (WGS) entry which is preliminary data.</text>
</comment>
<feature type="compositionally biased region" description="Basic and acidic residues" evidence="1">
    <location>
        <begin position="768"/>
        <end position="802"/>
    </location>
</feature>
<feature type="compositionally biased region" description="Acidic residues" evidence="1">
    <location>
        <begin position="758"/>
        <end position="767"/>
    </location>
</feature>
<evidence type="ECO:0000256" key="1">
    <source>
        <dbReference type="SAM" id="MobiDB-lite"/>
    </source>
</evidence>
<feature type="compositionally biased region" description="Basic and acidic residues" evidence="1">
    <location>
        <begin position="885"/>
        <end position="895"/>
    </location>
</feature>
<dbReference type="EMBL" id="VLTO01000017">
    <property type="protein sequence ID" value="KAA0174972.1"/>
    <property type="molecule type" value="Genomic_DNA"/>
</dbReference>
<accession>A0A5A8EBK3</accession>
<feature type="compositionally biased region" description="Acidic residues" evidence="1">
    <location>
        <begin position="689"/>
        <end position="700"/>
    </location>
</feature>
<feature type="compositionally biased region" description="Basic and acidic residues" evidence="1">
    <location>
        <begin position="710"/>
        <end position="734"/>
    </location>
</feature>
<feature type="region of interest" description="Disordered" evidence="1">
    <location>
        <begin position="93"/>
        <end position="130"/>
    </location>
</feature>
<feature type="signal peptide" evidence="2">
    <location>
        <begin position="1"/>
        <end position="26"/>
    </location>
</feature>
<dbReference type="Proteomes" id="UP000322899">
    <property type="component" value="Unassembled WGS sequence"/>
</dbReference>
<reference evidence="3 4" key="1">
    <citation type="submission" date="2019-07" db="EMBL/GenBank/DDBJ databases">
        <title>Genomes of Cafeteria roenbergensis.</title>
        <authorList>
            <person name="Fischer M.G."/>
            <person name="Hackl T."/>
            <person name="Roman M."/>
        </authorList>
    </citation>
    <scope>NUCLEOTIDE SEQUENCE [LARGE SCALE GENOMIC DNA]</scope>
    <source>
        <strain evidence="3 4">E4-10P</strain>
    </source>
</reference>
<evidence type="ECO:0000313" key="3">
    <source>
        <dbReference type="EMBL" id="KAA0174972.1"/>
    </source>
</evidence>
<protein>
    <submittedName>
        <fullName evidence="3">Uncharacterized protein</fullName>
    </submittedName>
</protein>
<feature type="region of interest" description="Disordered" evidence="1">
    <location>
        <begin position="866"/>
        <end position="895"/>
    </location>
</feature>
<proteinExistence type="predicted"/>